<accession>A0A2V2WRU5</accession>
<dbReference type="VEuPathDB" id="TriTrypDB:TcBrA4_0111240"/>
<name>A0A2V2WRU5_TRYCR</name>
<gene>
    <name evidence="1" type="ORF">C3747_61g177</name>
</gene>
<dbReference type="VEuPathDB" id="TriTrypDB:ECC02_009149"/>
<dbReference type="VEuPathDB" id="TriTrypDB:C4B63_3g557"/>
<evidence type="ECO:0000313" key="2">
    <source>
        <dbReference type="Proteomes" id="UP000246078"/>
    </source>
</evidence>
<dbReference type="VEuPathDB" id="TriTrypDB:C3747_61g177"/>
<dbReference type="VEuPathDB" id="TriTrypDB:TCSYLVIO_007937"/>
<sequence length="161" mass="18622">MILNYGRTFLPLSLSSHLDPLHYCTAPPRQMISLWRSIVQQLAGSHSHIEQSALPLKMALDISYLLSGKHPNRPHEYWWQRTPRQELRHSASFHWPCETTSLKSWIVLLSLIQRGRSVNFMFSPSHCGIPRNEAADDEVIARSLPQEDSPIWHVNFFTAVR</sequence>
<comment type="caution">
    <text evidence="1">The sequence shown here is derived from an EMBL/GenBank/DDBJ whole genome shotgun (WGS) entry which is preliminary data.</text>
</comment>
<dbReference type="VEuPathDB" id="TriTrypDB:TcG_11005"/>
<dbReference type="VEuPathDB" id="TriTrypDB:TcCL_NonESM10196"/>
<proteinExistence type="predicted"/>
<dbReference type="VEuPathDB" id="TriTrypDB:TCDM_11834"/>
<reference evidence="1 2" key="1">
    <citation type="journal article" date="2018" name="Microb. Genom.">
        <title>Expanding an expanded genome: long-read sequencing of Trypanosoma cruzi.</title>
        <authorList>
            <person name="Berna L."/>
            <person name="Rodriguez M."/>
            <person name="Chiribao M.L."/>
            <person name="Parodi-Talice A."/>
            <person name="Pita S."/>
            <person name="Rijo G."/>
            <person name="Alvarez-Valin F."/>
            <person name="Robello C."/>
        </authorList>
    </citation>
    <scope>NUCLEOTIDE SEQUENCE [LARGE SCALE GENOMIC DNA]</scope>
    <source>
        <strain evidence="1 2">TCC</strain>
    </source>
</reference>
<protein>
    <recommendedName>
        <fullName evidence="3">RNase H type-1 domain-containing protein</fullName>
    </recommendedName>
</protein>
<dbReference type="Proteomes" id="UP000246078">
    <property type="component" value="Unassembled WGS sequence"/>
</dbReference>
<evidence type="ECO:0008006" key="3">
    <source>
        <dbReference type="Google" id="ProtNLM"/>
    </source>
</evidence>
<dbReference type="EMBL" id="PRFC01000061">
    <property type="protein sequence ID" value="PWV11271.1"/>
    <property type="molecule type" value="Genomic_DNA"/>
</dbReference>
<evidence type="ECO:0000313" key="1">
    <source>
        <dbReference type="EMBL" id="PWV11271.1"/>
    </source>
</evidence>
<dbReference type="VEuPathDB" id="TriTrypDB:TcCLB.506067.250"/>
<organism evidence="1 2">
    <name type="scientific">Trypanosoma cruzi</name>
    <dbReference type="NCBI Taxonomy" id="5693"/>
    <lineage>
        <taxon>Eukaryota</taxon>
        <taxon>Discoba</taxon>
        <taxon>Euglenozoa</taxon>
        <taxon>Kinetoplastea</taxon>
        <taxon>Metakinetoplastina</taxon>
        <taxon>Trypanosomatida</taxon>
        <taxon>Trypanosomatidae</taxon>
        <taxon>Trypanosoma</taxon>
        <taxon>Schizotrypanum</taxon>
    </lineage>
</organism>
<dbReference type="VEuPathDB" id="TriTrypDB:TcCLB.504261.80"/>
<dbReference type="AlphaFoldDB" id="A0A2V2WRU5"/>
<dbReference type="VEuPathDB" id="TriTrypDB:TCDM_10731"/>